<feature type="chain" id="PRO_5042617401" evidence="2">
    <location>
        <begin position="32"/>
        <end position="106"/>
    </location>
</feature>
<proteinExistence type="predicted"/>
<evidence type="ECO:0000256" key="1">
    <source>
        <dbReference type="SAM" id="Phobius"/>
    </source>
</evidence>
<protein>
    <submittedName>
        <fullName evidence="3">Uncharacterized protein</fullName>
    </submittedName>
</protein>
<keyword evidence="1" id="KW-0812">Transmembrane</keyword>
<reference evidence="3 4" key="1">
    <citation type="journal article" date="2011" name="Stand. Genomic Sci.">
        <title>Complete genome sequence of Desulfobulbus propionicus type strain (1pr3).</title>
        <authorList>
            <person name="Pagani I."/>
            <person name="Lapidus A."/>
            <person name="Nolan M."/>
            <person name="Lucas S."/>
            <person name="Hammon N."/>
            <person name="Deshpande S."/>
            <person name="Cheng J.F."/>
            <person name="Chertkov O."/>
            <person name="Davenport K."/>
            <person name="Tapia R."/>
            <person name="Han C."/>
            <person name="Goodwin L."/>
            <person name="Pitluck S."/>
            <person name="Liolios K."/>
            <person name="Mavromatis K."/>
            <person name="Ivanova N."/>
            <person name="Mikhailova N."/>
            <person name="Pati A."/>
            <person name="Chen A."/>
            <person name="Palaniappan K."/>
            <person name="Land M."/>
            <person name="Hauser L."/>
            <person name="Chang Y.J."/>
            <person name="Jeffries C.D."/>
            <person name="Detter J.C."/>
            <person name="Brambilla E."/>
            <person name="Kannan K.P."/>
            <person name="Djao O.D."/>
            <person name="Rohde M."/>
            <person name="Pukall R."/>
            <person name="Spring S."/>
            <person name="Goker M."/>
            <person name="Sikorski J."/>
            <person name="Woyke T."/>
            <person name="Bristow J."/>
            <person name="Eisen J.A."/>
            <person name="Markowitz V."/>
            <person name="Hugenholtz P."/>
            <person name="Kyrpides N.C."/>
            <person name="Klenk H.P."/>
        </authorList>
    </citation>
    <scope>NUCLEOTIDE SEQUENCE [LARGE SCALE GENOMIC DNA]</scope>
    <source>
        <strain evidence="4">ATCC 33891 / DSM 2032 / 1pr3</strain>
    </source>
</reference>
<dbReference type="EMBL" id="CP002364">
    <property type="protein sequence ID" value="ADW16355.1"/>
    <property type="molecule type" value="Genomic_DNA"/>
</dbReference>
<dbReference type="AlphaFoldDB" id="A0A7U3YJ53"/>
<keyword evidence="1" id="KW-1133">Transmembrane helix</keyword>
<evidence type="ECO:0000256" key="2">
    <source>
        <dbReference type="SAM" id="SignalP"/>
    </source>
</evidence>
<keyword evidence="4" id="KW-1185">Reference proteome</keyword>
<evidence type="ECO:0000313" key="3">
    <source>
        <dbReference type="EMBL" id="ADW16355.1"/>
    </source>
</evidence>
<accession>A0A7U3YJ53</accession>
<sequence length="106" mass="11109">MQRMRTWRQRVHRTTPVALLAILLQAGNALAMTVPASGSFAYDLYDIGVNQILLGPVGFTGGVACMCVAAILAIRQMILPAAGVVLGGAFLLRANTVVETIGALIS</sequence>
<feature type="transmembrane region" description="Helical" evidence="1">
    <location>
        <begin position="81"/>
        <end position="105"/>
    </location>
</feature>
<keyword evidence="1" id="KW-0472">Membrane</keyword>
<feature type="signal peptide" evidence="2">
    <location>
        <begin position="1"/>
        <end position="31"/>
    </location>
</feature>
<dbReference type="Proteomes" id="UP000006365">
    <property type="component" value="Chromosome"/>
</dbReference>
<gene>
    <name evidence="3" type="ordered locus">Despr_0166</name>
</gene>
<organism evidence="3 4">
    <name type="scientific">Desulfobulbus propionicus (strain ATCC 33891 / DSM 2032 / VKM B-1956 / 1pr3)</name>
    <dbReference type="NCBI Taxonomy" id="577650"/>
    <lineage>
        <taxon>Bacteria</taxon>
        <taxon>Pseudomonadati</taxon>
        <taxon>Thermodesulfobacteriota</taxon>
        <taxon>Desulfobulbia</taxon>
        <taxon>Desulfobulbales</taxon>
        <taxon>Desulfobulbaceae</taxon>
        <taxon>Desulfobulbus</taxon>
    </lineage>
</organism>
<dbReference type="KEGG" id="dpr:Despr_0166"/>
<keyword evidence="2" id="KW-0732">Signal</keyword>
<feature type="transmembrane region" description="Helical" evidence="1">
    <location>
        <begin position="53"/>
        <end position="74"/>
    </location>
</feature>
<name>A0A7U3YJ53_DESPD</name>
<evidence type="ECO:0000313" key="4">
    <source>
        <dbReference type="Proteomes" id="UP000006365"/>
    </source>
</evidence>